<gene>
    <name evidence="3" type="ORF">J3S90_05005</name>
</gene>
<proteinExistence type="predicted"/>
<dbReference type="Pfam" id="PF20448">
    <property type="entry name" value="DUF6705"/>
    <property type="match status" value="1"/>
</dbReference>
<feature type="domain" description="DUF6705" evidence="2">
    <location>
        <begin position="4"/>
        <end position="200"/>
    </location>
</feature>
<evidence type="ECO:0000259" key="2">
    <source>
        <dbReference type="Pfam" id="PF20448"/>
    </source>
</evidence>
<comment type="caution">
    <text evidence="3">The sequence shown here is derived from an EMBL/GenBank/DDBJ whole genome shotgun (WGS) entry which is preliminary data.</text>
</comment>
<dbReference type="Proteomes" id="UP000674217">
    <property type="component" value="Unassembled WGS sequence"/>
</dbReference>
<dbReference type="EMBL" id="JAGFBU010000001">
    <property type="protein sequence ID" value="MBP4141157.1"/>
    <property type="molecule type" value="Genomic_DNA"/>
</dbReference>
<name>A0ABS5CRB5_9FLAO</name>
<sequence length="200" mass="22465">MKIKKIINYCTFFLILTACKAQNPVYDISVSQEGPKGTYYKDINNLLDGYDGTYLYKSGNTSLKFILKKKVKSQGYYYEDLIVGEFQFIKDGIEKGNTLANINVNYNDESVNHIITGKRIIIGTELGCPDCLSTEKRLRLSFIDNKSPNIAGIDIRKTSLNGVSALKVKIFWNGFITRKEGDAATPSASINTGEYIMIRQ</sequence>
<organism evidence="3 4">
    <name type="scientific">Flavobacterium flabelliforme</name>
    <dbReference type="NCBI Taxonomy" id="2816119"/>
    <lineage>
        <taxon>Bacteria</taxon>
        <taxon>Pseudomonadati</taxon>
        <taxon>Bacteroidota</taxon>
        <taxon>Flavobacteriia</taxon>
        <taxon>Flavobacteriales</taxon>
        <taxon>Flavobacteriaceae</taxon>
        <taxon>Flavobacterium</taxon>
    </lineage>
</organism>
<feature type="chain" id="PRO_5045521200" description="DUF6705 domain-containing protein" evidence="1">
    <location>
        <begin position="21"/>
        <end position="200"/>
    </location>
</feature>
<keyword evidence="4" id="KW-1185">Reference proteome</keyword>
<evidence type="ECO:0000313" key="4">
    <source>
        <dbReference type="Proteomes" id="UP000674217"/>
    </source>
</evidence>
<protein>
    <recommendedName>
        <fullName evidence="2">DUF6705 domain-containing protein</fullName>
    </recommendedName>
</protein>
<dbReference type="RefSeq" id="WP_210645154.1">
    <property type="nucleotide sequence ID" value="NZ_JAGFBU010000001.1"/>
</dbReference>
<feature type="signal peptide" evidence="1">
    <location>
        <begin position="1"/>
        <end position="20"/>
    </location>
</feature>
<accession>A0ABS5CRB5</accession>
<keyword evidence="1" id="KW-0732">Signal</keyword>
<evidence type="ECO:0000256" key="1">
    <source>
        <dbReference type="SAM" id="SignalP"/>
    </source>
</evidence>
<dbReference type="InterPro" id="IPR046551">
    <property type="entry name" value="DUF6705"/>
</dbReference>
<evidence type="ECO:0000313" key="3">
    <source>
        <dbReference type="EMBL" id="MBP4141157.1"/>
    </source>
</evidence>
<dbReference type="PROSITE" id="PS51257">
    <property type="entry name" value="PROKAR_LIPOPROTEIN"/>
    <property type="match status" value="1"/>
</dbReference>
<reference evidence="3 4" key="1">
    <citation type="submission" date="2021-03" db="EMBL/GenBank/DDBJ databases">
        <title>Flavobacterium Flabelliformis Sp. Nov. And Flavobacterium Geliluteum Sp. Nov., Two Novel Multidrug Resistant Psychrophilic Species Isolated From Antarctica.</title>
        <authorList>
            <person name="Kralova S."/>
            <person name="Busse H.J."/>
            <person name="Bezdicek M."/>
            <person name="Nykrynova M."/>
            <person name="Kroupova E."/>
            <person name="Krsek D."/>
            <person name="Sedlacek I."/>
        </authorList>
    </citation>
    <scope>NUCLEOTIDE SEQUENCE [LARGE SCALE GENOMIC DNA]</scope>
    <source>
        <strain evidence="3 4">P4023</strain>
    </source>
</reference>